<organism evidence="1 2">
    <name type="scientific">Naganishia vaughanmartiniae</name>
    <dbReference type="NCBI Taxonomy" id="1424756"/>
    <lineage>
        <taxon>Eukaryota</taxon>
        <taxon>Fungi</taxon>
        <taxon>Dikarya</taxon>
        <taxon>Basidiomycota</taxon>
        <taxon>Agaricomycotina</taxon>
        <taxon>Tremellomycetes</taxon>
        <taxon>Filobasidiales</taxon>
        <taxon>Filobasidiaceae</taxon>
        <taxon>Naganishia</taxon>
    </lineage>
</organism>
<dbReference type="EMBL" id="JASBWU010000005">
    <property type="protein sequence ID" value="KAJ9121461.1"/>
    <property type="molecule type" value="Genomic_DNA"/>
</dbReference>
<name>A0ACC2XCT9_9TREE</name>
<evidence type="ECO:0000313" key="1">
    <source>
        <dbReference type="EMBL" id="KAJ9121461.1"/>
    </source>
</evidence>
<proteinExistence type="predicted"/>
<sequence>MDMSWHENESVSWCVARVGDVCKEMINQINGSGVREEEGSYRQPDGGSRRVVPVSGIIASRPISKAEAVKSTGAWASFTFISRILFTLVPVSLLASRKISAKRAKYARTHAPVDTPPSVQRFYTTFCEAESSRRPTRRDVRALWNGKADGSEVGGEWARLKRKAVFCPDRSPGDRAMWVAVYKDTVNVSRQRTGLPPLPDEDIHFPENRAAMWFTPFIYLPELPAASRTQLEKMTLDEREQLFEVRCHEAHKAAIADKVKKLNKLFVCFIVLPFMVFAATAILSLERTPYSGRQVRLPFDLLILLLIHSYYRWRFIMLSPEEEDAISERLRGPGWYQTVISLLTTAEAPAPPIVPTDDWRWHWVNSVLRRLEKGVLAECSNNWSGQTLAGSTYAVPPPPEHPLHPRPRAACMLHAAVPGGGGEKTGTEHLAVGPPYSLLLLQDEERNALSMGWGGDGAGGVVVYTGILDEILADPQEATPVHTAVTRDQQPLTWFQSLIGRAPDRPPPLAPPSPTRTQPVPTEEQTIRLACVLAHELAHLLLAHHLEALSASQVLVPNVTGLASDLIRTIIFPVTMILGPFVNDFISDVSKMGMDQSKVLSDVCFSRHQEREADLVGLRLLAYAGYDPEVAIKYWEHTPKALCGKDPVADSSIPENATTSASPSQHTTQDPRPLTFFRGVTHDSDEVRLEALLKEIERWKAYAERNGPSVSRRAKGWVAGMVPTVWT</sequence>
<comment type="caution">
    <text evidence="1">The sequence shown here is derived from an EMBL/GenBank/DDBJ whole genome shotgun (WGS) entry which is preliminary data.</text>
</comment>
<protein>
    <submittedName>
        <fullName evidence="1">Uncharacterized protein</fullName>
    </submittedName>
</protein>
<dbReference type="Proteomes" id="UP001243375">
    <property type="component" value="Unassembled WGS sequence"/>
</dbReference>
<keyword evidence="2" id="KW-1185">Reference proteome</keyword>
<accession>A0ACC2XCT9</accession>
<evidence type="ECO:0000313" key="2">
    <source>
        <dbReference type="Proteomes" id="UP001243375"/>
    </source>
</evidence>
<gene>
    <name evidence="1" type="ORF">QFC22_002077</name>
</gene>
<reference evidence="1" key="1">
    <citation type="submission" date="2023-04" db="EMBL/GenBank/DDBJ databases">
        <title>Draft Genome sequencing of Naganishia species isolated from polar environments using Oxford Nanopore Technology.</title>
        <authorList>
            <person name="Leo P."/>
            <person name="Venkateswaran K."/>
        </authorList>
    </citation>
    <scope>NUCLEOTIDE SEQUENCE</scope>
    <source>
        <strain evidence="1">MNA-CCFEE 5425</strain>
    </source>
</reference>